<feature type="transmembrane region" description="Helical" evidence="1">
    <location>
        <begin position="40"/>
        <end position="58"/>
    </location>
</feature>
<name>A0A2S7IJ23_9BACT</name>
<keyword evidence="3" id="KW-1185">Reference proteome</keyword>
<dbReference type="OrthoDB" id="1525231at2"/>
<dbReference type="RefSeq" id="WP_104714855.1">
    <property type="nucleotide sequence ID" value="NZ_PTRA01000003.1"/>
</dbReference>
<protein>
    <submittedName>
        <fullName evidence="2">Uncharacterized protein</fullName>
    </submittedName>
</protein>
<keyword evidence="1" id="KW-0472">Membrane</keyword>
<keyword evidence="1" id="KW-1133">Transmembrane helix</keyword>
<evidence type="ECO:0000313" key="3">
    <source>
        <dbReference type="Proteomes" id="UP000239590"/>
    </source>
</evidence>
<feature type="transmembrane region" description="Helical" evidence="1">
    <location>
        <begin position="6"/>
        <end position="28"/>
    </location>
</feature>
<dbReference type="AlphaFoldDB" id="A0A2S7IJ23"/>
<reference evidence="3" key="1">
    <citation type="submission" date="2018-02" db="EMBL/GenBank/DDBJ databases">
        <title>Genome sequencing of Solimonas sp. HR-BB.</title>
        <authorList>
            <person name="Lee Y."/>
            <person name="Jeon C.O."/>
        </authorList>
    </citation>
    <scope>NUCLEOTIDE SEQUENCE [LARGE SCALE GENOMIC DNA]</scope>
    <source>
        <strain evidence="3">HR-U</strain>
    </source>
</reference>
<dbReference type="Proteomes" id="UP000239590">
    <property type="component" value="Unassembled WGS sequence"/>
</dbReference>
<feature type="transmembrane region" description="Helical" evidence="1">
    <location>
        <begin position="78"/>
        <end position="105"/>
    </location>
</feature>
<gene>
    <name evidence="2" type="ORF">C5O19_18440</name>
</gene>
<comment type="caution">
    <text evidence="2">The sequence shown here is derived from an EMBL/GenBank/DDBJ whole genome shotgun (WGS) entry which is preliminary data.</text>
</comment>
<evidence type="ECO:0000313" key="2">
    <source>
        <dbReference type="EMBL" id="PQA56321.1"/>
    </source>
</evidence>
<accession>A0A2S7IJ23</accession>
<evidence type="ECO:0000256" key="1">
    <source>
        <dbReference type="SAM" id="Phobius"/>
    </source>
</evidence>
<sequence length="124" mass="13717">MQFVLMILLSAMVQYFLPWWSVVIIPFLISAWKGKSGSKAFFNGFLATALLWFGMAYYEHLRSGGILTDRISELFRGIGTIGLLTATTWSGALLGGMASLSGYLVRQAVFPKNPSPAEKAQAYW</sequence>
<dbReference type="EMBL" id="PTRA01000003">
    <property type="protein sequence ID" value="PQA56321.1"/>
    <property type="molecule type" value="Genomic_DNA"/>
</dbReference>
<organism evidence="2 3">
    <name type="scientific">Siphonobacter curvatus</name>
    <dbReference type="NCBI Taxonomy" id="2094562"/>
    <lineage>
        <taxon>Bacteria</taxon>
        <taxon>Pseudomonadati</taxon>
        <taxon>Bacteroidota</taxon>
        <taxon>Cytophagia</taxon>
        <taxon>Cytophagales</taxon>
        <taxon>Cytophagaceae</taxon>
        <taxon>Siphonobacter</taxon>
    </lineage>
</organism>
<proteinExistence type="predicted"/>
<keyword evidence="1" id="KW-0812">Transmembrane</keyword>